<feature type="non-terminal residue" evidence="6">
    <location>
        <position position="208"/>
    </location>
</feature>
<dbReference type="GO" id="GO:0005545">
    <property type="term" value="F:1-phosphatidylinositol binding"/>
    <property type="evidence" value="ECO:0007669"/>
    <property type="project" value="TreeGrafter"/>
</dbReference>
<keyword evidence="1" id="KW-0479">Metal-binding</keyword>
<dbReference type="AlphaFoldDB" id="A0AAV2R6G4"/>
<keyword evidence="2 4" id="KW-0863">Zinc-finger</keyword>
<dbReference type="GO" id="GO:0140042">
    <property type="term" value="P:lipid droplet formation"/>
    <property type="evidence" value="ECO:0007669"/>
    <property type="project" value="TreeGrafter"/>
</dbReference>
<accession>A0AAV2R6G4</accession>
<proteinExistence type="predicted"/>
<protein>
    <recommendedName>
        <fullName evidence="5">FYVE-type domain-containing protein</fullName>
    </recommendedName>
</protein>
<keyword evidence="7" id="KW-1185">Reference proteome</keyword>
<keyword evidence="3" id="KW-0862">Zinc</keyword>
<dbReference type="InterPro" id="IPR017455">
    <property type="entry name" value="Znf_FYVE-rel"/>
</dbReference>
<feature type="non-terminal residue" evidence="6">
    <location>
        <position position="1"/>
    </location>
</feature>
<dbReference type="InterPro" id="IPR042427">
    <property type="entry name" value="ZFYV1"/>
</dbReference>
<dbReference type="InterPro" id="IPR011011">
    <property type="entry name" value="Znf_FYVE_PHD"/>
</dbReference>
<dbReference type="SUPFAM" id="SSF57903">
    <property type="entry name" value="FYVE/PHD zinc finger"/>
    <property type="match status" value="2"/>
</dbReference>
<name>A0AAV2R6G4_MEGNR</name>
<dbReference type="PANTHER" id="PTHR46624:SF4">
    <property type="entry name" value="FYVE-TYPE DOMAIN-CONTAINING PROTEIN"/>
    <property type="match status" value="1"/>
</dbReference>
<organism evidence="6 7">
    <name type="scientific">Meganyctiphanes norvegica</name>
    <name type="common">Northern krill</name>
    <name type="synonym">Thysanopoda norvegica</name>
    <dbReference type="NCBI Taxonomy" id="48144"/>
    <lineage>
        <taxon>Eukaryota</taxon>
        <taxon>Metazoa</taxon>
        <taxon>Ecdysozoa</taxon>
        <taxon>Arthropoda</taxon>
        <taxon>Crustacea</taxon>
        <taxon>Multicrustacea</taxon>
        <taxon>Malacostraca</taxon>
        <taxon>Eumalacostraca</taxon>
        <taxon>Eucarida</taxon>
        <taxon>Euphausiacea</taxon>
        <taxon>Euphausiidae</taxon>
        <taxon>Meganyctiphanes</taxon>
    </lineage>
</organism>
<evidence type="ECO:0000256" key="3">
    <source>
        <dbReference type="ARBA" id="ARBA00022833"/>
    </source>
</evidence>
<dbReference type="InterPro" id="IPR000306">
    <property type="entry name" value="Znf_FYVE"/>
</dbReference>
<evidence type="ECO:0000256" key="2">
    <source>
        <dbReference type="ARBA" id="ARBA00022771"/>
    </source>
</evidence>
<dbReference type="GO" id="GO:0005811">
    <property type="term" value="C:lipid droplet"/>
    <property type="evidence" value="ECO:0007669"/>
    <property type="project" value="TreeGrafter"/>
</dbReference>
<evidence type="ECO:0000259" key="5">
    <source>
        <dbReference type="PROSITE" id="PS50178"/>
    </source>
</evidence>
<evidence type="ECO:0000256" key="4">
    <source>
        <dbReference type="PROSITE-ProRule" id="PRU00091"/>
    </source>
</evidence>
<dbReference type="GO" id="GO:0032266">
    <property type="term" value="F:phosphatidylinositol-3-phosphate binding"/>
    <property type="evidence" value="ECO:0007669"/>
    <property type="project" value="TreeGrafter"/>
</dbReference>
<reference evidence="6 7" key="1">
    <citation type="submission" date="2024-05" db="EMBL/GenBank/DDBJ databases">
        <authorList>
            <person name="Wallberg A."/>
        </authorList>
    </citation>
    <scope>NUCLEOTIDE SEQUENCE [LARGE SCALE GENOMIC DNA]</scope>
</reference>
<sequence>QVLEGMAALGSALSTISAPPSRVVTSWITDQVNPIYWRPNNECIICTSCHVSLTTIHHCRKCGEGFCDGCSSNTALVPERGWGGDPVRVCDTCYRDKDQDTALFEESVLTDESLVRARQYHEVISGTLASVAKMPLEFFKDSTRPSYWVPDEQIKECSVCGELFGPRLTLHHCRACGQGVCDPCSPTQKPVKDRGWDNPVRVCNNCLA</sequence>
<dbReference type="GO" id="GO:0008270">
    <property type="term" value="F:zinc ion binding"/>
    <property type="evidence" value="ECO:0007669"/>
    <property type="project" value="UniProtKB-KW"/>
</dbReference>
<dbReference type="PANTHER" id="PTHR46624">
    <property type="entry name" value="AGAP002036-PA"/>
    <property type="match status" value="1"/>
</dbReference>
<dbReference type="Pfam" id="PF01363">
    <property type="entry name" value="FYVE"/>
    <property type="match status" value="2"/>
</dbReference>
<evidence type="ECO:0000313" key="7">
    <source>
        <dbReference type="Proteomes" id="UP001497623"/>
    </source>
</evidence>
<dbReference type="PROSITE" id="PS50178">
    <property type="entry name" value="ZF_FYVE"/>
    <property type="match status" value="2"/>
</dbReference>
<dbReference type="Gene3D" id="3.30.40.10">
    <property type="entry name" value="Zinc/RING finger domain, C3HC4 (zinc finger)"/>
    <property type="match status" value="2"/>
</dbReference>
<dbReference type="InterPro" id="IPR013083">
    <property type="entry name" value="Znf_RING/FYVE/PHD"/>
</dbReference>
<dbReference type="CDD" id="cd15734">
    <property type="entry name" value="FYVE_ZFYV1"/>
    <property type="match status" value="1"/>
</dbReference>
<dbReference type="GO" id="GO:0005547">
    <property type="term" value="F:phosphatidylinositol-3,4,5-trisphosphate binding"/>
    <property type="evidence" value="ECO:0007669"/>
    <property type="project" value="TreeGrafter"/>
</dbReference>
<feature type="domain" description="FYVE-type" evidence="5">
    <location>
        <begin position="37"/>
        <end position="98"/>
    </location>
</feature>
<evidence type="ECO:0000256" key="1">
    <source>
        <dbReference type="ARBA" id="ARBA00022723"/>
    </source>
</evidence>
<evidence type="ECO:0000313" key="6">
    <source>
        <dbReference type="EMBL" id="CAL4117346.1"/>
    </source>
</evidence>
<feature type="domain" description="FYVE-type" evidence="5">
    <location>
        <begin position="151"/>
        <end position="208"/>
    </location>
</feature>
<dbReference type="EMBL" id="CAXKWB010016870">
    <property type="protein sequence ID" value="CAL4117346.1"/>
    <property type="molecule type" value="Genomic_DNA"/>
</dbReference>
<gene>
    <name evidence="6" type="ORF">MNOR_LOCUS21172</name>
</gene>
<dbReference type="GO" id="GO:0043325">
    <property type="term" value="F:phosphatidylinositol-3,4-bisphosphate binding"/>
    <property type="evidence" value="ECO:0007669"/>
    <property type="project" value="TreeGrafter"/>
</dbReference>
<comment type="caution">
    <text evidence="6">The sequence shown here is derived from an EMBL/GenBank/DDBJ whole genome shotgun (WGS) entry which is preliminary data.</text>
</comment>
<dbReference type="SMART" id="SM00064">
    <property type="entry name" value="FYVE"/>
    <property type="match status" value="2"/>
</dbReference>
<dbReference type="Proteomes" id="UP001497623">
    <property type="component" value="Unassembled WGS sequence"/>
</dbReference>